<feature type="compositionally biased region" description="Low complexity" evidence="1">
    <location>
        <begin position="217"/>
        <end position="228"/>
    </location>
</feature>
<reference evidence="4 5" key="1">
    <citation type="submission" date="2018-06" db="EMBL/GenBank/DDBJ databases">
        <title>Comparative genomics reveals the genomic features of Rhizophagus irregularis, R. cerebriforme, R. diaphanum and Gigaspora rosea, and their symbiotic lifestyle signature.</title>
        <authorList>
            <person name="Morin E."/>
            <person name="San Clemente H."/>
            <person name="Chen E.C.H."/>
            <person name="De La Providencia I."/>
            <person name="Hainaut M."/>
            <person name="Kuo A."/>
            <person name="Kohler A."/>
            <person name="Murat C."/>
            <person name="Tang N."/>
            <person name="Roy S."/>
            <person name="Loubradou J."/>
            <person name="Henrissat B."/>
            <person name="Grigoriev I.V."/>
            <person name="Corradi N."/>
            <person name="Roux C."/>
            <person name="Martin F.M."/>
        </authorList>
    </citation>
    <scope>NUCLEOTIDE SEQUENCE [LARGE SCALE GENOMIC DNA]</scope>
    <source>
        <strain evidence="4 5">DAOM 227022</strain>
    </source>
</reference>
<feature type="compositionally biased region" description="Pro residues" evidence="1">
    <location>
        <begin position="229"/>
        <end position="250"/>
    </location>
</feature>
<proteinExistence type="predicted"/>
<evidence type="ECO:0000256" key="3">
    <source>
        <dbReference type="SAM" id="SignalP"/>
    </source>
</evidence>
<accession>A0A397T8L4</accession>
<feature type="transmembrane region" description="Helical" evidence="2">
    <location>
        <begin position="162"/>
        <end position="181"/>
    </location>
</feature>
<organism evidence="4 5">
    <name type="scientific">Glomus cerebriforme</name>
    <dbReference type="NCBI Taxonomy" id="658196"/>
    <lineage>
        <taxon>Eukaryota</taxon>
        <taxon>Fungi</taxon>
        <taxon>Fungi incertae sedis</taxon>
        <taxon>Mucoromycota</taxon>
        <taxon>Glomeromycotina</taxon>
        <taxon>Glomeromycetes</taxon>
        <taxon>Glomerales</taxon>
        <taxon>Glomeraceae</taxon>
        <taxon>Glomus</taxon>
    </lineage>
</organism>
<name>A0A397T8L4_9GLOM</name>
<keyword evidence="2" id="KW-1133">Transmembrane helix</keyword>
<evidence type="ECO:0000313" key="5">
    <source>
        <dbReference type="Proteomes" id="UP000265703"/>
    </source>
</evidence>
<keyword evidence="5" id="KW-1185">Reference proteome</keyword>
<keyword evidence="2" id="KW-0472">Membrane</keyword>
<evidence type="ECO:0000256" key="1">
    <source>
        <dbReference type="SAM" id="MobiDB-lite"/>
    </source>
</evidence>
<dbReference type="AlphaFoldDB" id="A0A397T8L4"/>
<protein>
    <submittedName>
        <fullName evidence="4">Uncharacterized protein</fullName>
    </submittedName>
</protein>
<feature type="signal peptide" evidence="3">
    <location>
        <begin position="1"/>
        <end position="23"/>
    </location>
</feature>
<feature type="region of interest" description="Disordered" evidence="1">
    <location>
        <begin position="192"/>
        <end position="267"/>
    </location>
</feature>
<keyword evidence="3" id="KW-0732">Signal</keyword>
<comment type="caution">
    <text evidence="4">The sequence shown here is derived from an EMBL/GenBank/DDBJ whole genome shotgun (WGS) entry which is preliminary data.</text>
</comment>
<dbReference type="STRING" id="658196.A0A397T8L4"/>
<dbReference type="Proteomes" id="UP000265703">
    <property type="component" value="Unassembled WGS sequence"/>
</dbReference>
<sequence length="267" mass="28975">MTLKSYNVIVCFIILLSLVVLNAQKTTLIPSSTISGPKTTTTLEPSTEENTINTEFCVKGNACQSANNTLALCNGSLKTPDKYIEEGIKTGVYKPEDRGLARCMCNLPYYNTLTACIECFVDATFKVSPLQEYEDQCKKVGTTFTQTAPPPPTDGMPPKLKIGLLALLGLVVLGLIGLAALKFYKKKKRATETHRVSVEGAGNLSTGGPKYPPPQSPSTYSYQQYAPPSGTPYYPPPPPPGDQYPPPPHPQHSQGGQSDSYYNNNFE</sequence>
<dbReference type="EMBL" id="QKYT01000153">
    <property type="protein sequence ID" value="RIA91401.1"/>
    <property type="molecule type" value="Genomic_DNA"/>
</dbReference>
<evidence type="ECO:0000256" key="2">
    <source>
        <dbReference type="SAM" id="Phobius"/>
    </source>
</evidence>
<feature type="chain" id="PRO_5017380535" evidence="3">
    <location>
        <begin position="24"/>
        <end position="267"/>
    </location>
</feature>
<evidence type="ECO:0000313" key="4">
    <source>
        <dbReference type="EMBL" id="RIA91401.1"/>
    </source>
</evidence>
<gene>
    <name evidence="4" type="ORF">C1645_767550</name>
</gene>
<keyword evidence="2" id="KW-0812">Transmembrane</keyword>
<dbReference type="OrthoDB" id="2396143at2759"/>